<dbReference type="HOGENOM" id="CLU_2168401_0_0_14"/>
<evidence type="ECO:0000313" key="2">
    <source>
        <dbReference type="EMBL" id="BAD04640.1"/>
    </source>
</evidence>
<accession>Q6YQ20</accession>
<evidence type="ECO:0000313" key="3">
    <source>
        <dbReference type="Proteomes" id="UP000002523"/>
    </source>
</evidence>
<organism evidence="2 3">
    <name type="scientific">Onion yellows phytoplasma (strain OY-M)</name>
    <dbReference type="NCBI Taxonomy" id="262768"/>
    <lineage>
        <taxon>Bacteria</taxon>
        <taxon>Bacillati</taxon>
        <taxon>Mycoplasmatota</taxon>
        <taxon>Mollicutes</taxon>
        <taxon>Acholeplasmatales</taxon>
        <taxon>Acholeplasmataceae</taxon>
        <taxon>Candidatus Phytoplasma</taxon>
        <taxon>16SrI (Aster yellows group)</taxon>
    </lineage>
</organism>
<keyword evidence="1" id="KW-1133">Transmembrane helix</keyword>
<proteinExistence type="predicted"/>
<name>Q6YQ20_ONYPE</name>
<protein>
    <submittedName>
        <fullName evidence="2">Uncharacterized protein</fullName>
    </submittedName>
</protein>
<feature type="transmembrane region" description="Helical" evidence="1">
    <location>
        <begin position="30"/>
        <end position="52"/>
    </location>
</feature>
<dbReference type="KEGG" id="poy:PAM_555"/>
<sequence>MDKQQKLKKEFYEHCQCCGSDLGININAACLNLFGFIMGLISFISCGILLLYSSLIFLLRYFFTVIIFNEEFFLTIGLISFISLFLFCLISRFMPKLLFEKLDYEKVEKE</sequence>
<dbReference type="AlphaFoldDB" id="Q6YQ20"/>
<dbReference type="BioCyc" id="OYEL262768:G1G26-667-MONOMER"/>
<dbReference type="Proteomes" id="UP000002523">
    <property type="component" value="Chromosome"/>
</dbReference>
<keyword evidence="1" id="KW-0472">Membrane</keyword>
<dbReference type="STRING" id="262768.PAM_555"/>
<keyword evidence="3" id="KW-1185">Reference proteome</keyword>
<dbReference type="EMBL" id="AP006628">
    <property type="protein sequence ID" value="BAD04640.1"/>
    <property type="molecule type" value="Genomic_DNA"/>
</dbReference>
<feature type="transmembrane region" description="Helical" evidence="1">
    <location>
        <begin position="72"/>
        <end position="91"/>
    </location>
</feature>
<gene>
    <name evidence="2" type="ordered locus">PAM_555</name>
</gene>
<evidence type="ECO:0000256" key="1">
    <source>
        <dbReference type="SAM" id="Phobius"/>
    </source>
</evidence>
<keyword evidence="1" id="KW-0812">Transmembrane</keyword>
<reference evidence="2 3" key="1">
    <citation type="journal article" date="2004" name="Nat. Genet.">
        <title>Reductive evolution suggested from the complete genome sequence of a plant-pathogenic phytoplasma.</title>
        <authorList>
            <person name="Oshima K."/>
            <person name="Kakizawa S."/>
            <person name="Nishigawa H."/>
            <person name="Jung H.-Y."/>
            <person name="Wei W."/>
            <person name="Suzuki S."/>
            <person name="Arashida R."/>
            <person name="Nakata D."/>
            <person name="Miyata S."/>
            <person name="Ugaki M."/>
            <person name="Namba S."/>
        </authorList>
    </citation>
    <scope>NUCLEOTIDE SEQUENCE [LARGE SCALE GENOMIC DNA]</scope>
    <source>
        <strain evidence="3">OY-M</strain>
    </source>
</reference>